<feature type="compositionally biased region" description="Low complexity" evidence="9">
    <location>
        <begin position="124"/>
        <end position="137"/>
    </location>
</feature>
<dbReference type="PROSITE" id="PS00686">
    <property type="entry name" value="NFYA_HAP2_1"/>
    <property type="match status" value="1"/>
</dbReference>
<evidence type="ECO:0000313" key="11">
    <source>
        <dbReference type="Proteomes" id="UP000824469"/>
    </source>
</evidence>
<sequence>MVVSLMSPDSQMFHGVGGIGEDCTARYSISDRYLHDKSITPHVTGNFVSNSLAESTQVESQVFRNLSVAKNVEVEVYTQKAIRFIELRRLYWLIGQNAKGDNDASIFPALDDNETNEQEQKPRPQQLEDAQKLQQQQQAPIVIPPPPGEFMMPHTQLDQSVGVDALRQGRTGYPFFGNIVSYGPPAVIHPYMVGMQQSGLPLPSDTIEEPVYVNAKQYHGILRRRQMRAKAESENRLIKSRKPYLHESRHLHALKRARGCGGRFLNTKKDDKPQDEMPGEKILEHQIGQDIDADKTNAGKENSSQGNNNAEQTLKISDVAQFENMEATSHSGTVPSGISN</sequence>
<accession>A0AA38F910</accession>
<evidence type="ECO:0000313" key="10">
    <source>
        <dbReference type="EMBL" id="KAH9297039.1"/>
    </source>
</evidence>
<reference evidence="10 11" key="1">
    <citation type="journal article" date="2021" name="Nat. Plants">
        <title>The Taxus genome provides insights into paclitaxel biosynthesis.</title>
        <authorList>
            <person name="Xiong X."/>
            <person name="Gou J."/>
            <person name="Liao Q."/>
            <person name="Li Y."/>
            <person name="Zhou Q."/>
            <person name="Bi G."/>
            <person name="Li C."/>
            <person name="Du R."/>
            <person name="Wang X."/>
            <person name="Sun T."/>
            <person name="Guo L."/>
            <person name="Liang H."/>
            <person name="Lu P."/>
            <person name="Wu Y."/>
            <person name="Zhang Z."/>
            <person name="Ro D.K."/>
            <person name="Shang Y."/>
            <person name="Huang S."/>
            <person name="Yan J."/>
        </authorList>
    </citation>
    <scope>NUCLEOTIDE SEQUENCE [LARGE SCALE GENOMIC DNA]</scope>
    <source>
        <strain evidence="10">Ta-2019</strain>
    </source>
</reference>
<dbReference type="SMART" id="SM00521">
    <property type="entry name" value="CBF"/>
    <property type="match status" value="1"/>
</dbReference>
<feature type="compositionally biased region" description="Polar residues" evidence="9">
    <location>
        <begin position="299"/>
        <end position="315"/>
    </location>
</feature>
<dbReference type="AlphaFoldDB" id="A0AA38F910"/>
<dbReference type="Proteomes" id="UP000824469">
    <property type="component" value="Unassembled WGS sequence"/>
</dbReference>
<feature type="region of interest" description="Disordered" evidence="9">
    <location>
        <begin position="290"/>
        <end position="315"/>
    </location>
</feature>
<comment type="function">
    <text evidence="8">Component of the sequence-specific heterotrimeric transcription factor (NF-Y) which specifically recognizes a 5'-CCAAT-3' box motif found in the promoters of its target genes.</text>
</comment>
<keyword evidence="2 8" id="KW-0805">Transcription regulation</keyword>
<dbReference type="GO" id="GO:0003677">
    <property type="term" value="F:DNA binding"/>
    <property type="evidence" value="ECO:0007669"/>
    <property type="project" value="UniProtKB-KW"/>
</dbReference>
<proteinExistence type="inferred from homology"/>
<evidence type="ECO:0000256" key="2">
    <source>
        <dbReference type="ARBA" id="ARBA00023015"/>
    </source>
</evidence>
<dbReference type="PRINTS" id="PR00616">
    <property type="entry name" value="CCAATSUBUNTB"/>
</dbReference>
<comment type="subunit">
    <text evidence="7">Heterotrimeric transcription factor composed of three components, NF-YA, NF-YB and NF-YC. NF-YB and NF-YC must interact and dimerize for NF-YA association and DNA binding.</text>
</comment>
<evidence type="ECO:0000256" key="5">
    <source>
        <dbReference type="ARBA" id="ARBA00023163"/>
    </source>
</evidence>
<comment type="subcellular location">
    <subcellularLocation>
        <location evidence="1 8">Nucleus</location>
    </subcellularLocation>
</comment>
<evidence type="ECO:0000256" key="9">
    <source>
        <dbReference type="SAM" id="MobiDB-lite"/>
    </source>
</evidence>
<keyword evidence="11" id="KW-1185">Reference proteome</keyword>
<dbReference type="Pfam" id="PF02045">
    <property type="entry name" value="CBFB_NFYA"/>
    <property type="match status" value="1"/>
</dbReference>
<evidence type="ECO:0000256" key="8">
    <source>
        <dbReference type="RuleBase" id="RU367155"/>
    </source>
</evidence>
<name>A0AA38F910_TAXCH</name>
<keyword evidence="5 8" id="KW-0804">Transcription</keyword>
<dbReference type="InterPro" id="IPR001289">
    <property type="entry name" value="NFYA"/>
</dbReference>
<gene>
    <name evidence="10" type="ORF">KI387_028721</name>
</gene>
<dbReference type="PANTHER" id="PTHR12632">
    <property type="entry name" value="TRANSCRIPTION FACTOR NF-Y ALPHA-RELATED"/>
    <property type="match status" value="1"/>
</dbReference>
<feature type="non-terminal residue" evidence="10">
    <location>
        <position position="1"/>
    </location>
</feature>
<dbReference type="EMBL" id="JAHRHJ020000010">
    <property type="protein sequence ID" value="KAH9297039.1"/>
    <property type="molecule type" value="Genomic_DNA"/>
</dbReference>
<evidence type="ECO:0000256" key="3">
    <source>
        <dbReference type="ARBA" id="ARBA00023125"/>
    </source>
</evidence>
<keyword evidence="6 8" id="KW-0539">Nucleus</keyword>
<dbReference type="InterPro" id="IPR018362">
    <property type="entry name" value="CCAAT-binding_factor_CS"/>
</dbReference>
<evidence type="ECO:0000256" key="4">
    <source>
        <dbReference type="ARBA" id="ARBA00023159"/>
    </source>
</evidence>
<dbReference type="GO" id="GO:0016602">
    <property type="term" value="C:CCAAT-binding factor complex"/>
    <property type="evidence" value="ECO:0007669"/>
    <property type="project" value="InterPro"/>
</dbReference>
<comment type="caution">
    <text evidence="10">The sequence shown here is derived from an EMBL/GenBank/DDBJ whole genome shotgun (WGS) entry which is preliminary data.</text>
</comment>
<keyword evidence="4" id="KW-0010">Activator</keyword>
<dbReference type="GO" id="GO:0003700">
    <property type="term" value="F:DNA-binding transcription factor activity"/>
    <property type="evidence" value="ECO:0007669"/>
    <property type="project" value="UniProtKB-UniRule"/>
</dbReference>
<comment type="similarity">
    <text evidence="8">Belongs to the NFYA/HAP2 subunit family.</text>
</comment>
<evidence type="ECO:0000256" key="6">
    <source>
        <dbReference type="ARBA" id="ARBA00023242"/>
    </source>
</evidence>
<evidence type="ECO:0000256" key="7">
    <source>
        <dbReference type="ARBA" id="ARBA00025911"/>
    </source>
</evidence>
<dbReference type="Gene3D" id="6.10.250.2430">
    <property type="match status" value="1"/>
</dbReference>
<protein>
    <recommendedName>
        <fullName evidence="8">Nuclear transcription factor Y subunit</fullName>
    </recommendedName>
</protein>
<keyword evidence="3 8" id="KW-0238">DNA-binding</keyword>
<organism evidence="10 11">
    <name type="scientific">Taxus chinensis</name>
    <name type="common">Chinese yew</name>
    <name type="synonym">Taxus wallichiana var. chinensis</name>
    <dbReference type="NCBI Taxonomy" id="29808"/>
    <lineage>
        <taxon>Eukaryota</taxon>
        <taxon>Viridiplantae</taxon>
        <taxon>Streptophyta</taxon>
        <taxon>Embryophyta</taxon>
        <taxon>Tracheophyta</taxon>
        <taxon>Spermatophyta</taxon>
        <taxon>Pinopsida</taxon>
        <taxon>Pinidae</taxon>
        <taxon>Conifers II</taxon>
        <taxon>Cupressales</taxon>
        <taxon>Taxaceae</taxon>
        <taxon>Taxus</taxon>
    </lineage>
</organism>
<dbReference type="PROSITE" id="PS51152">
    <property type="entry name" value="NFYA_HAP2_2"/>
    <property type="match status" value="1"/>
</dbReference>
<evidence type="ECO:0000256" key="1">
    <source>
        <dbReference type="ARBA" id="ARBA00004123"/>
    </source>
</evidence>
<feature type="region of interest" description="Disordered" evidence="9">
    <location>
        <begin position="105"/>
        <end position="137"/>
    </location>
</feature>